<dbReference type="Gene3D" id="3.30.460.40">
    <property type="match status" value="1"/>
</dbReference>
<protein>
    <recommendedName>
        <fullName evidence="3">Nucleotidyltransferase family protein</fullName>
    </recommendedName>
</protein>
<organism evidence="1 2">
    <name type="scientific">Chloroflexus aggregans</name>
    <dbReference type="NCBI Taxonomy" id="152260"/>
    <lineage>
        <taxon>Bacteria</taxon>
        <taxon>Bacillati</taxon>
        <taxon>Chloroflexota</taxon>
        <taxon>Chloroflexia</taxon>
        <taxon>Chloroflexales</taxon>
        <taxon>Chloroflexineae</taxon>
        <taxon>Chloroflexaceae</taxon>
        <taxon>Chloroflexus</taxon>
    </lineage>
</organism>
<reference evidence="1 2" key="1">
    <citation type="submission" date="2018-01" db="EMBL/GenBank/DDBJ databases">
        <title>Metagenomic assembled genomes from two thermal pools in the Uzon Caldera, Kamchatka, Russia.</title>
        <authorList>
            <person name="Wilkins L."/>
            <person name="Ettinger C."/>
        </authorList>
    </citation>
    <scope>NUCLEOTIDE SEQUENCE [LARGE SCALE GENOMIC DNA]</scope>
    <source>
        <strain evidence="1">ZAV-02</strain>
    </source>
</reference>
<gene>
    <name evidence="1" type="ORF">C0184_04460</name>
</gene>
<name>A0A2J6X9F5_9CHLR</name>
<comment type="caution">
    <text evidence="1">The sequence shown here is derived from an EMBL/GenBank/DDBJ whole genome shotgun (WGS) entry which is preliminary data.</text>
</comment>
<dbReference type="EMBL" id="PNIQ01000295">
    <property type="protein sequence ID" value="PMP83987.1"/>
    <property type="molecule type" value="Genomic_DNA"/>
</dbReference>
<proteinExistence type="predicted"/>
<dbReference type="AlphaFoldDB" id="A0A2J6X9F5"/>
<dbReference type="InterPro" id="IPR043519">
    <property type="entry name" value="NT_sf"/>
</dbReference>
<evidence type="ECO:0000313" key="2">
    <source>
        <dbReference type="Proteomes" id="UP000243376"/>
    </source>
</evidence>
<evidence type="ECO:0000313" key="1">
    <source>
        <dbReference type="EMBL" id="PMP83987.1"/>
    </source>
</evidence>
<dbReference type="SUPFAM" id="SSF81301">
    <property type="entry name" value="Nucleotidyltransferase"/>
    <property type="match status" value="1"/>
</dbReference>
<accession>A0A2J6X9F5</accession>
<dbReference type="Proteomes" id="UP000243376">
    <property type="component" value="Unassembled WGS sequence"/>
</dbReference>
<sequence length="182" mass="20357">MSLIAGNLAIVQRLLDGDQMVWAVIGGAAAHLYGDRRPLNDIDVLVQRGSLSRVVTLLQHSHKAVQSDGSRVIWRGIKLFEDLTVRSGGLSHPFWLDEPMQCHRRRMPLLGAQVFVAAPEDIVAHKLLLQRGPEQGKHDVADVAGILRRHQLDLTYLTTRLQLMQALEIVRPRLHQLGVDLP</sequence>
<evidence type="ECO:0008006" key="3">
    <source>
        <dbReference type="Google" id="ProtNLM"/>
    </source>
</evidence>